<proteinExistence type="predicted"/>
<comment type="caution">
    <text evidence="2">The sequence shown here is derived from an EMBL/GenBank/DDBJ whole genome shotgun (WGS) entry which is preliminary data.</text>
</comment>
<evidence type="ECO:0008006" key="4">
    <source>
        <dbReference type="Google" id="ProtNLM"/>
    </source>
</evidence>
<feature type="region of interest" description="Disordered" evidence="1">
    <location>
        <begin position="491"/>
        <end position="511"/>
    </location>
</feature>
<evidence type="ECO:0000313" key="2">
    <source>
        <dbReference type="EMBL" id="GFP59517.1"/>
    </source>
</evidence>
<protein>
    <recommendedName>
        <fullName evidence="4">NB-ARC domain-containing protein</fullName>
    </recommendedName>
</protein>
<accession>A0A6V8R3B4</accession>
<feature type="region of interest" description="Disordered" evidence="1">
    <location>
        <begin position="1"/>
        <end position="30"/>
    </location>
</feature>
<evidence type="ECO:0000256" key="1">
    <source>
        <dbReference type="SAM" id="MobiDB-lite"/>
    </source>
</evidence>
<organism evidence="2 3">
    <name type="scientific">Trichoderma asperellum</name>
    <name type="common">Filamentous fungus</name>
    <dbReference type="NCBI Taxonomy" id="101201"/>
    <lineage>
        <taxon>Eukaryota</taxon>
        <taxon>Fungi</taxon>
        <taxon>Dikarya</taxon>
        <taxon>Ascomycota</taxon>
        <taxon>Pezizomycotina</taxon>
        <taxon>Sordariomycetes</taxon>
        <taxon>Hypocreomycetidae</taxon>
        <taxon>Hypocreales</taxon>
        <taxon>Hypocreaceae</taxon>
        <taxon>Trichoderma</taxon>
    </lineage>
</organism>
<gene>
    <name evidence="2" type="ORF">TASIC1_0013021300</name>
</gene>
<dbReference type="EMBL" id="BLZH01000013">
    <property type="protein sequence ID" value="GFP59517.1"/>
    <property type="molecule type" value="Genomic_DNA"/>
</dbReference>
<dbReference type="InterPro" id="IPR027417">
    <property type="entry name" value="P-loop_NTPase"/>
</dbReference>
<feature type="compositionally biased region" description="Polar residues" evidence="1">
    <location>
        <begin position="1"/>
        <end position="11"/>
    </location>
</feature>
<name>A0A6V8R3B4_TRIAP</name>
<dbReference type="OrthoDB" id="6161812at2759"/>
<dbReference type="Proteomes" id="UP000517252">
    <property type="component" value="Unassembled WGS sequence"/>
</dbReference>
<dbReference type="Gene3D" id="3.40.50.300">
    <property type="entry name" value="P-loop containing nucleotide triphosphate hydrolases"/>
    <property type="match status" value="1"/>
</dbReference>
<evidence type="ECO:0000313" key="3">
    <source>
        <dbReference type="Proteomes" id="UP000517252"/>
    </source>
</evidence>
<reference evidence="2 3" key="1">
    <citation type="submission" date="2020-07" db="EMBL/GenBank/DDBJ databases">
        <title>Trichoderma asperellum IC-1 whole genome shotgun sequence.</title>
        <authorList>
            <person name="Kanamasa S."/>
            <person name="Takahashi H."/>
        </authorList>
    </citation>
    <scope>NUCLEOTIDE SEQUENCE [LARGE SCALE GENOMIC DNA]</scope>
    <source>
        <strain evidence="2 3">IC-1</strain>
    </source>
</reference>
<dbReference type="AlphaFoldDB" id="A0A6V8R3B4"/>
<sequence>MEGPSRSSATLRSEAGPTRETFSGDQDPGFSAEIPETQWQWIELLLETRNTPISDEDRRRLELELTADTCKNYIDTLKTKYGKKGGNKFIKAFEPVIEGLKAYTGGLNTLTKNSAGLSITWGVIQLLLECAMHSYKILGHITKLLENYTHSLKLYMEYAKDFIGHPRLDEALISMYMTYLDTCIRSANFLKKCPIVNFFRGLFWGGKDSRDVEKFMEDLKHCFKIVQKEVSYAKHQRDHAMRRDIQAMAAFQGPSKWYIIQERKGWPEAKMLPTDRRVKYHSRGGEIKQVEHHLNAGKAMSNCNVRVCIIQGVPGLGKTQLALDVACRWEGPVFWLNAKTRVNLKESLSEIATILRLDVEPGMHGQEPSNLAKQWLATYNGWLLVYDNADNFEAMAEVYWPTLSQDHSISLSLLPMSTNISQKFLKSCLEPYEAEDDDLRQVSILLEGLPLALAHVAEPFEIPSKKLTIDDKELADVHLIAKLDILDQSHGGDEVKTSGFRAGRADTGESS</sequence>
<dbReference type="SUPFAM" id="SSF52540">
    <property type="entry name" value="P-loop containing nucleoside triphosphate hydrolases"/>
    <property type="match status" value="1"/>
</dbReference>